<dbReference type="AlphaFoldDB" id="A0A6B9DET9"/>
<keyword evidence="1" id="KW-0472">Membrane</keyword>
<sequence length="266" mass="30318">MILTKLNSNQINYTNRSNFSTSTRLYKIDATGLTFSQKSILASNISTGPDIPFRLNDLYSLGRLLGQEVPITQNDFVGIPDLRSTLTISATSNEAINMTSRVTHLNNYELLAIITALAIVGFGVIAITARLRRLTRIVENAVTEETPPWDIRNQTNGLERDILDEFSLLTDRIDEAALSLARYIQVQEHSNLDMIPRSTIATINELQPQWNEMLRALGENLASNNTITFLGRENQLYLYQNWMQILTESMQEFLVQYEIFLDFLFF</sequence>
<reference evidence="2" key="1">
    <citation type="journal article" date="2019" name="Appl. Microbiol. Biotechnol.">
        <title>Complete mitogenome of the entomopathogenic fungus Sporothrix insectorum RCEF 264 and comparative mitogenomics in Ophiostomatales.</title>
        <authorList>
            <person name="Zhang S."/>
            <person name="Zhang Y.J."/>
            <person name="Li Z.L."/>
        </authorList>
    </citation>
    <scope>NUCLEOTIDE SEQUENCE</scope>
    <source>
        <strain evidence="2">RCEF 264</strain>
    </source>
</reference>
<protein>
    <submittedName>
        <fullName evidence="2">Uncharacterized protein</fullName>
    </submittedName>
</protein>
<dbReference type="EMBL" id="MK482392">
    <property type="protein sequence ID" value="QGX43775.1"/>
    <property type="molecule type" value="Genomic_DNA"/>
</dbReference>
<geneLocation type="mitochondrion" evidence="2"/>
<gene>
    <name evidence="2" type="primary">orf266</name>
</gene>
<keyword evidence="2" id="KW-0496">Mitochondrion</keyword>
<keyword evidence="1" id="KW-0812">Transmembrane</keyword>
<name>A0A6B9DET9_9HYPO</name>
<accession>A0A6B9DET9</accession>
<feature type="transmembrane region" description="Helical" evidence="1">
    <location>
        <begin position="110"/>
        <end position="129"/>
    </location>
</feature>
<keyword evidence="1" id="KW-1133">Transmembrane helix</keyword>
<proteinExistence type="predicted"/>
<evidence type="ECO:0000256" key="1">
    <source>
        <dbReference type="SAM" id="Phobius"/>
    </source>
</evidence>
<evidence type="ECO:0000313" key="2">
    <source>
        <dbReference type="EMBL" id="QGX43775.1"/>
    </source>
</evidence>
<organism evidence="2">
    <name type="scientific">Niveomyces insectorum</name>
    <dbReference type="NCBI Taxonomy" id="150359"/>
    <lineage>
        <taxon>Eukaryota</taxon>
        <taxon>Fungi</taxon>
        <taxon>Dikarya</taxon>
        <taxon>Ascomycota</taxon>
        <taxon>Pezizomycotina</taxon>
        <taxon>Sordariomycetes</taxon>
        <taxon>Hypocreomycetidae</taxon>
        <taxon>Hypocreales</taxon>
        <taxon>Cordycipitaceae</taxon>
        <taxon>Niveomyces</taxon>
    </lineage>
</organism>